<reference evidence="5" key="1">
    <citation type="journal article" date="2019" name="Int. J. Syst. Evol. Microbiol.">
        <title>The Global Catalogue of Microorganisms (GCM) 10K type strain sequencing project: providing services to taxonomists for standard genome sequencing and annotation.</title>
        <authorList>
            <consortium name="The Broad Institute Genomics Platform"/>
            <consortium name="The Broad Institute Genome Sequencing Center for Infectious Disease"/>
            <person name="Wu L."/>
            <person name="Ma J."/>
        </authorList>
    </citation>
    <scope>NUCLEOTIDE SEQUENCE [LARGE SCALE GENOMIC DNA]</scope>
    <source>
        <strain evidence="5">CGMCC 4.7289</strain>
    </source>
</reference>
<keyword evidence="2 4" id="KW-0378">Hydrolase</keyword>
<dbReference type="EC" id="3.5.1.-" evidence="4"/>
<evidence type="ECO:0000256" key="1">
    <source>
        <dbReference type="ARBA" id="ARBA00006586"/>
    </source>
</evidence>
<dbReference type="InterPro" id="IPR043147">
    <property type="entry name" value="Penicillin_amidase_A-knob"/>
</dbReference>
<proteinExistence type="inferred from homology"/>
<organism evidence="4 5">
    <name type="scientific">Hamadaea flava</name>
    <dbReference type="NCBI Taxonomy" id="1742688"/>
    <lineage>
        <taxon>Bacteria</taxon>
        <taxon>Bacillati</taxon>
        <taxon>Actinomycetota</taxon>
        <taxon>Actinomycetes</taxon>
        <taxon>Micromonosporales</taxon>
        <taxon>Micromonosporaceae</taxon>
        <taxon>Hamadaea</taxon>
    </lineage>
</organism>
<dbReference type="Gene3D" id="2.30.120.10">
    <property type="match status" value="1"/>
</dbReference>
<evidence type="ECO:0000256" key="2">
    <source>
        <dbReference type="ARBA" id="ARBA00022801"/>
    </source>
</evidence>
<dbReference type="InterPro" id="IPR014395">
    <property type="entry name" value="Pen/GL7ACA/AHL_acylase"/>
</dbReference>
<dbReference type="PANTHER" id="PTHR34218">
    <property type="entry name" value="PEPTIDASE S45 PENICILLIN AMIDASE"/>
    <property type="match status" value="1"/>
</dbReference>
<keyword evidence="3" id="KW-0865">Zymogen</keyword>
<dbReference type="EMBL" id="JBHSAY010000009">
    <property type="protein sequence ID" value="MFC4132575.1"/>
    <property type="molecule type" value="Genomic_DNA"/>
</dbReference>
<dbReference type="Proteomes" id="UP001595816">
    <property type="component" value="Unassembled WGS sequence"/>
</dbReference>
<gene>
    <name evidence="4" type="ORF">ACFOZ4_18350</name>
</gene>
<dbReference type="SUPFAM" id="SSF56235">
    <property type="entry name" value="N-terminal nucleophile aminohydrolases (Ntn hydrolases)"/>
    <property type="match status" value="1"/>
</dbReference>
<evidence type="ECO:0000313" key="5">
    <source>
        <dbReference type="Proteomes" id="UP001595816"/>
    </source>
</evidence>
<dbReference type="Gene3D" id="1.10.1400.10">
    <property type="match status" value="1"/>
</dbReference>
<dbReference type="GO" id="GO:0016787">
    <property type="term" value="F:hydrolase activity"/>
    <property type="evidence" value="ECO:0007669"/>
    <property type="project" value="UniProtKB-KW"/>
</dbReference>
<comment type="caution">
    <text evidence="4">The sequence shown here is derived from an EMBL/GenBank/DDBJ whole genome shotgun (WGS) entry which is preliminary data.</text>
</comment>
<keyword evidence="5" id="KW-1185">Reference proteome</keyword>
<dbReference type="Gene3D" id="3.60.20.10">
    <property type="entry name" value="Glutamine Phosphoribosylpyrophosphate, subunit 1, domain 1"/>
    <property type="match status" value="1"/>
</dbReference>
<dbReference type="InterPro" id="IPR029055">
    <property type="entry name" value="Ntn_hydrolases_N"/>
</dbReference>
<dbReference type="Gene3D" id="1.10.439.10">
    <property type="entry name" value="Penicillin Amidohydrolase, domain 1"/>
    <property type="match status" value="1"/>
</dbReference>
<dbReference type="InterPro" id="IPR043146">
    <property type="entry name" value="Penicillin_amidase_N_B-knob"/>
</dbReference>
<name>A0ABV8LQH0_9ACTN</name>
<dbReference type="RefSeq" id="WP_253763579.1">
    <property type="nucleotide sequence ID" value="NZ_JAMZDZ010000001.1"/>
</dbReference>
<dbReference type="InterPro" id="IPR002692">
    <property type="entry name" value="S45"/>
</dbReference>
<protein>
    <submittedName>
        <fullName evidence="4">Penicillin acylase family protein</fullName>
        <ecNumber evidence="4">3.5.1.-</ecNumber>
    </submittedName>
</protein>
<dbReference type="PIRSF" id="PIRSF001227">
    <property type="entry name" value="Pen_acylase"/>
    <property type="match status" value="1"/>
</dbReference>
<sequence>MEIYRDAWGIPHVRAGGHAELAFGQGQVTALDRGPQLEVERRRAEGTSAALLGPDAVEWDVFARRARIAATARRCFDALDAATRTWVRAYVDGVNAGLPQPTWQQWTPLAVWLGGHVLFTGLPAKLWRGLVRERIGEHAVDLFAMDGPYVAGSNGWLARTAEGTTIAGDPHRILEDPGVYQQIQLACPEYDVIGLAIPGCPGIGHFGHTGSVAWAVTNAMADYQDLFAEQLRRREGQVEALGPEGWRAADVRTEVVEVAGGDPVVVETIETDRGPVVTAESAPLSLRDPAMVRTTMGFAALPALLRARTVEDVDRALDDWAFPVNVVLAADTAGGTLHRVAGLVPQRPEANRRYVVPADEGAYAWTGWQPMPSAPVGDVAVMANQRGIAAELGVEFAPAHRADRIRSLIESGAAVAEIHTDTHLASAEPLLYLVAKLDKLSLGAAEAQHRLVGWDRRMAADSTDATLFAAVRGAVVNGLARHPELAALSAPNDHPAIFQPWLAARPRIAYALEHLLRSDLIPPGDLLEIVRSAVEDAAAQDYPVWSAVHRIAPWQAVPTEEDWPGVAGDHDCVLATSSVPGVTEHCFRAPAARYAWNVARREDSGWVVPFGSSGDPGSRHYRDQLPSWLAGNLLPVVADWRELRSGRGTR</sequence>
<dbReference type="InterPro" id="IPR023343">
    <property type="entry name" value="Penicillin_amidase_dom1"/>
</dbReference>
<comment type="similarity">
    <text evidence="1">Belongs to the peptidase S45 family.</text>
</comment>
<evidence type="ECO:0000256" key="3">
    <source>
        <dbReference type="ARBA" id="ARBA00023145"/>
    </source>
</evidence>
<dbReference type="Pfam" id="PF01804">
    <property type="entry name" value="Penicil_amidase"/>
    <property type="match status" value="1"/>
</dbReference>
<dbReference type="PANTHER" id="PTHR34218:SF4">
    <property type="entry name" value="ACYL-HOMOSERINE LACTONE ACYLASE QUIP"/>
    <property type="match status" value="1"/>
</dbReference>
<evidence type="ECO:0000313" key="4">
    <source>
        <dbReference type="EMBL" id="MFC4132575.1"/>
    </source>
</evidence>
<accession>A0ABV8LQH0</accession>